<dbReference type="OrthoDB" id="678057at2"/>
<feature type="transmembrane region" description="Helical" evidence="6">
    <location>
        <begin position="42"/>
        <end position="64"/>
    </location>
</feature>
<evidence type="ECO:0000256" key="4">
    <source>
        <dbReference type="ARBA" id="ARBA00022989"/>
    </source>
</evidence>
<feature type="transmembrane region" description="Helical" evidence="6">
    <location>
        <begin position="293"/>
        <end position="312"/>
    </location>
</feature>
<dbReference type="KEGG" id="shg:Sph21_1819"/>
<feature type="transmembrane region" description="Helical" evidence="6">
    <location>
        <begin position="117"/>
        <end position="140"/>
    </location>
</feature>
<evidence type="ECO:0000256" key="6">
    <source>
        <dbReference type="SAM" id="Phobius"/>
    </source>
</evidence>
<feature type="transmembrane region" description="Helical" evidence="6">
    <location>
        <begin position="173"/>
        <end position="193"/>
    </location>
</feature>
<keyword evidence="5 6" id="KW-0472">Membrane</keyword>
<evidence type="ECO:0000256" key="5">
    <source>
        <dbReference type="ARBA" id="ARBA00023136"/>
    </source>
</evidence>
<keyword evidence="3 6" id="KW-0812">Transmembrane</keyword>
<comment type="subcellular location">
    <subcellularLocation>
        <location evidence="1">Cell membrane</location>
        <topology evidence="1">Multi-pass membrane protein</topology>
    </subcellularLocation>
</comment>
<dbReference type="PATRIC" id="fig|743722.3.peg.1945"/>
<feature type="transmembrane region" description="Helical" evidence="6">
    <location>
        <begin position="324"/>
        <end position="341"/>
    </location>
</feature>
<dbReference type="EMBL" id="CP002584">
    <property type="protein sequence ID" value="ADZ78381.1"/>
    <property type="molecule type" value="Genomic_DNA"/>
</dbReference>
<reference evidence="7" key="1">
    <citation type="submission" date="2011-03" db="EMBL/GenBank/DDBJ databases">
        <title>Complete sequence of Sphingobacterium sp. 21.</title>
        <authorList>
            <consortium name="US DOE Joint Genome Institute"/>
            <person name="Lucas S."/>
            <person name="Copeland A."/>
            <person name="Lapidus A."/>
            <person name="Cheng J.-F."/>
            <person name="Goodwin L."/>
            <person name="Pitluck S."/>
            <person name="Davenport K."/>
            <person name="Detter J.C."/>
            <person name="Han C."/>
            <person name="Tapia R."/>
            <person name="Land M."/>
            <person name="Hauser L."/>
            <person name="Kyrpides N."/>
            <person name="Ivanova N."/>
            <person name="Ovchinnikova G."/>
            <person name="Pagani I."/>
            <person name="Siebers A.K."/>
            <person name="Allgaier M."/>
            <person name="Thelen M.P."/>
            <person name="Hugenholtz P."/>
            <person name="Woyke T."/>
        </authorList>
    </citation>
    <scope>NUCLEOTIDE SEQUENCE</scope>
    <source>
        <strain evidence="7">21</strain>
    </source>
</reference>
<evidence type="ECO:0000256" key="2">
    <source>
        <dbReference type="ARBA" id="ARBA00022475"/>
    </source>
</evidence>
<gene>
    <name evidence="7" type="ordered locus">Sph21_1819</name>
</gene>
<feature type="transmembrane region" description="Helical" evidence="6">
    <location>
        <begin position="361"/>
        <end position="381"/>
    </location>
</feature>
<feature type="transmembrane region" description="Helical" evidence="6">
    <location>
        <begin position="418"/>
        <end position="435"/>
    </location>
</feature>
<keyword evidence="4 6" id="KW-1133">Transmembrane helix</keyword>
<sequence length="469" mass="53890">MIKKLFSHTAIYGLAPQITRIASVFALPIITQYLTDIDFGVYGVVTAVSGAIAVLNSLGLRVILTNSFYKSPYQYRWAWRQIYGFLMLWNLPYSIILSCILWFFIPKEAYDHRFSILLLNVMPIIFFGPTAVIGTTLYQLKQQPAKIALRTAFFGIMTVILNIYFIAVLKQGYMGWFISTAITTMMSQMSYFVPLNFVEGLKPIFNFKRRFIKHSLKVALPTVPHFYASYLLDSSDRIVMRVMNVSTANIGLYNAAYTIGNLFRQLGTAAGFAIGPMMNAAYKNKDERTARNLVFVLQIMFFVLTFTSAIWLKEIFHILLKNPSLQNTYQLGIIILMGYNYRPMYIGASNKLFYVEKTKVLLKVTFVAGLVSVILNFAFIPFFGYKIAAYTTFIALMYMGYAGYFLSVFEENNKEQYYPLLWLSLTIFLTILAYYVVDLNFFVKISINLVVSVLCFLLVRNFSNRPRYE</sequence>
<name>F4C954_SPHS2</name>
<dbReference type="Pfam" id="PF01943">
    <property type="entry name" value="Polysacc_synt"/>
    <property type="match status" value="1"/>
</dbReference>
<keyword evidence="2" id="KW-1003">Cell membrane</keyword>
<feature type="transmembrane region" description="Helical" evidence="6">
    <location>
        <begin position="85"/>
        <end position="105"/>
    </location>
</feature>
<feature type="transmembrane region" description="Helical" evidence="6">
    <location>
        <begin position="441"/>
        <end position="459"/>
    </location>
</feature>
<dbReference type="GO" id="GO:0005886">
    <property type="term" value="C:plasma membrane"/>
    <property type="evidence" value="ECO:0007669"/>
    <property type="project" value="UniProtKB-SubCell"/>
</dbReference>
<feature type="transmembrane region" description="Helical" evidence="6">
    <location>
        <begin position="387"/>
        <end position="406"/>
    </location>
</feature>
<dbReference type="STRING" id="743722.Sph21_1819"/>
<dbReference type="HOGENOM" id="CLU_573474_0_0_10"/>
<dbReference type="PANTHER" id="PTHR30250:SF11">
    <property type="entry name" value="O-ANTIGEN TRANSPORTER-RELATED"/>
    <property type="match status" value="1"/>
</dbReference>
<dbReference type="AlphaFoldDB" id="F4C954"/>
<dbReference type="InterPro" id="IPR050833">
    <property type="entry name" value="Poly_Biosynth_Transport"/>
</dbReference>
<dbReference type="PANTHER" id="PTHR30250">
    <property type="entry name" value="PST FAMILY PREDICTED COLANIC ACID TRANSPORTER"/>
    <property type="match status" value="1"/>
</dbReference>
<evidence type="ECO:0000313" key="7">
    <source>
        <dbReference type="EMBL" id="ADZ78381.1"/>
    </source>
</evidence>
<evidence type="ECO:0000256" key="3">
    <source>
        <dbReference type="ARBA" id="ARBA00022692"/>
    </source>
</evidence>
<dbReference type="InterPro" id="IPR002797">
    <property type="entry name" value="Polysacc_synth"/>
</dbReference>
<organism evidence="7">
    <name type="scientific">Sphingobacterium sp. (strain 21)</name>
    <dbReference type="NCBI Taxonomy" id="743722"/>
    <lineage>
        <taxon>Bacteria</taxon>
        <taxon>Pseudomonadati</taxon>
        <taxon>Bacteroidota</taxon>
        <taxon>Sphingobacteriia</taxon>
        <taxon>Sphingobacteriales</taxon>
        <taxon>Sphingobacteriaceae</taxon>
        <taxon>Sphingobacterium</taxon>
    </lineage>
</organism>
<dbReference type="eggNOG" id="COG2244">
    <property type="taxonomic scope" value="Bacteria"/>
</dbReference>
<accession>F4C954</accession>
<protein>
    <submittedName>
        <fullName evidence="7">Polysaccharide biosynthesis protein</fullName>
    </submittedName>
</protein>
<evidence type="ECO:0000256" key="1">
    <source>
        <dbReference type="ARBA" id="ARBA00004651"/>
    </source>
</evidence>
<proteinExistence type="predicted"/>
<feature type="transmembrane region" description="Helical" evidence="6">
    <location>
        <begin position="147"/>
        <end position="167"/>
    </location>
</feature>